<feature type="non-terminal residue" evidence="1">
    <location>
        <position position="1"/>
    </location>
</feature>
<accession>A0A8E2JKD4</accession>
<reference evidence="1 2" key="1">
    <citation type="journal article" date="2016" name="Nat. Commun.">
        <title>Ectomycorrhizal ecology is imprinted in the genome of the dominant symbiotic fungus Cenococcum geophilum.</title>
        <authorList>
            <consortium name="DOE Joint Genome Institute"/>
            <person name="Peter M."/>
            <person name="Kohler A."/>
            <person name="Ohm R.A."/>
            <person name="Kuo A."/>
            <person name="Krutzmann J."/>
            <person name="Morin E."/>
            <person name="Arend M."/>
            <person name="Barry K.W."/>
            <person name="Binder M."/>
            <person name="Choi C."/>
            <person name="Clum A."/>
            <person name="Copeland A."/>
            <person name="Grisel N."/>
            <person name="Haridas S."/>
            <person name="Kipfer T."/>
            <person name="LaButti K."/>
            <person name="Lindquist E."/>
            <person name="Lipzen A."/>
            <person name="Maire R."/>
            <person name="Meier B."/>
            <person name="Mihaltcheva S."/>
            <person name="Molinier V."/>
            <person name="Murat C."/>
            <person name="Poggeler S."/>
            <person name="Quandt C.A."/>
            <person name="Sperisen C."/>
            <person name="Tritt A."/>
            <person name="Tisserant E."/>
            <person name="Crous P.W."/>
            <person name="Henrissat B."/>
            <person name="Nehls U."/>
            <person name="Egli S."/>
            <person name="Spatafora J.W."/>
            <person name="Grigoriev I.V."/>
            <person name="Martin F.M."/>
        </authorList>
    </citation>
    <scope>NUCLEOTIDE SEQUENCE [LARGE SCALE GENOMIC DNA]</scope>
    <source>
        <strain evidence="1 2">CBS 459.81</strain>
    </source>
</reference>
<protein>
    <submittedName>
        <fullName evidence="1">Uncharacterized protein</fullName>
    </submittedName>
</protein>
<sequence>LLACEVDEGNEDSLFLILVDGKFLKYTSIEVGSFKQTYICFDPTLVPMLPAFLPSNSESAFAWTRTARLPSITQTWHATSIDILSIHIRIKLLPNFFEVTVA</sequence>
<name>A0A8E2JKD4_9PEZI</name>
<organism evidence="1 2">
    <name type="scientific">Lepidopterella palustris CBS 459.81</name>
    <dbReference type="NCBI Taxonomy" id="1314670"/>
    <lineage>
        <taxon>Eukaryota</taxon>
        <taxon>Fungi</taxon>
        <taxon>Dikarya</taxon>
        <taxon>Ascomycota</taxon>
        <taxon>Pezizomycotina</taxon>
        <taxon>Dothideomycetes</taxon>
        <taxon>Pleosporomycetidae</taxon>
        <taxon>Mytilinidiales</taxon>
        <taxon>Argynnaceae</taxon>
        <taxon>Lepidopterella</taxon>
    </lineage>
</organism>
<dbReference type="OrthoDB" id="2687876at2759"/>
<gene>
    <name evidence="1" type="ORF">K432DRAFT_450347</name>
</gene>
<evidence type="ECO:0000313" key="1">
    <source>
        <dbReference type="EMBL" id="OCK85622.1"/>
    </source>
</evidence>
<dbReference type="EMBL" id="KV744816">
    <property type="protein sequence ID" value="OCK85622.1"/>
    <property type="molecule type" value="Genomic_DNA"/>
</dbReference>
<evidence type="ECO:0000313" key="2">
    <source>
        <dbReference type="Proteomes" id="UP000250266"/>
    </source>
</evidence>
<keyword evidence="2" id="KW-1185">Reference proteome</keyword>
<dbReference type="AlphaFoldDB" id="A0A8E2JKD4"/>
<proteinExistence type="predicted"/>
<dbReference type="Proteomes" id="UP000250266">
    <property type="component" value="Unassembled WGS sequence"/>
</dbReference>